<keyword evidence="2" id="KW-1185">Reference proteome</keyword>
<comment type="caution">
    <text evidence="1">The sequence shown here is derived from an EMBL/GenBank/DDBJ whole genome shotgun (WGS) entry which is preliminary data.</text>
</comment>
<dbReference type="Proteomes" id="UP000094819">
    <property type="component" value="Unassembled WGS sequence"/>
</dbReference>
<evidence type="ECO:0000313" key="1">
    <source>
        <dbReference type="EMBL" id="ODN83959.1"/>
    </source>
</evidence>
<name>A0A1E3I5S6_9TREE</name>
<dbReference type="OrthoDB" id="10372868at2759"/>
<accession>A0A1E3I5S6</accession>
<dbReference type="AlphaFoldDB" id="A0A1E3I5S6"/>
<evidence type="ECO:0000313" key="2">
    <source>
        <dbReference type="Proteomes" id="UP000094819"/>
    </source>
</evidence>
<sequence length="119" mass="12965">MSSITVSNAAQITSLCAAGFPNGMDNLVFDFRTNGNTVPGNLPKLARVFHRGLGSLPTIILQHLTPSTSASSPATSIIAKFLLDIMNSSTVRTLHIRAIVYRPSENNNVMRRLWVRKAD</sequence>
<gene>
    <name evidence="1" type="ORF">L198_07658</name>
</gene>
<protein>
    <submittedName>
        <fullName evidence="1">Uncharacterized protein</fullName>
    </submittedName>
</protein>
<dbReference type="GeneID" id="30196869"/>
<proteinExistence type="predicted"/>
<dbReference type="EMBL" id="AWGH01000038">
    <property type="protein sequence ID" value="ODN83959.1"/>
    <property type="molecule type" value="Genomic_DNA"/>
</dbReference>
<organism evidence="1 2">
    <name type="scientific">Cryptococcus wingfieldii CBS 7118</name>
    <dbReference type="NCBI Taxonomy" id="1295528"/>
    <lineage>
        <taxon>Eukaryota</taxon>
        <taxon>Fungi</taxon>
        <taxon>Dikarya</taxon>
        <taxon>Basidiomycota</taxon>
        <taxon>Agaricomycotina</taxon>
        <taxon>Tremellomycetes</taxon>
        <taxon>Tremellales</taxon>
        <taxon>Cryptococcaceae</taxon>
        <taxon>Cryptococcus</taxon>
    </lineage>
</organism>
<reference evidence="1 2" key="1">
    <citation type="submission" date="2016-06" db="EMBL/GenBank/DDBJ databases">
        <title>Evolution of pathogenesis and genome organization in the Tremellales.</title>
        <authorList>
            <person name="Cuomo C."/>
            <person name="Litvintseva A."/>
            <person name="Heitman J."/>
            <person name="Chen Y."/>
            <person name="Sun S."/>
            <person name="Springer D."/>
            <person name="Dromer F."/>
            <person name="Young S."/>
            <person name="Zeng Q."/>
            <person name="Chapman S."/>
            <person name="Gujja S."/>
            <person name="Saif S."/>
            <person name="Birren B."/>
        </authorList>
    </citation>
    <scope>NUCLEOTIDE SEQUENCE [LARGE SCALE GENOMIC DNA]</scope>
    <source>
        <strain evidence="1 2">CBS 7118</strain>
    </source>
</reference>
<dbReference type="RefSeq" id="XP_019028414.1">
    <property type="nucleotide sequence ID" value="XM_019179646.1"/>
</dbReference>